<dbReference type="SUPFAM" id="SSF52047">
    <property type="entry name" value="RNI-like"/>
    <property type="match status" value="1"/>
</dbReference>
<evidence type="ECO:0000313" key="15">
    <source>
        <dbReference type="RefSeq" id="XP_029120138.1"/>
    </source>
</evidence>
<gene>
    <name evidence="15" type="primary">LOC109505726</name>
</gene>
<feature type="domain" description="Leucine-rich repeat-containing N-terminal plant-type" evidence="12">
    <location>
        <begin position="70"/>
        <end position="107"/>
    </location>
</feature>
<dbReference type="PRINTS" id="PR00019">
    <property type="entry name" value="LEURICHRPT"/>
</dbReference>
<dbReference type="OrthoDB" id="1060944at2759"/>
<keyword evidence="3" id="KW-1003">Cell membrane</keyword>
<dbReference type="InterPro" id="IPR055414">
    <property type="entry name" value="LRR_R13L4/SHOC2-like"/>
</dbReference>
<evidence type="ECO:0000256" key="9">
    <source>
        <dbReference type="ARBA" id="ARBA00023136"/>
    </source>
</evidence>
<accession>A0A8N4F2W2</accession>
<name>A0A8N4F2W2_ELAGV</name>
<dbReference type="RefSeq" id="XP_029120138.1">
    <property type="nucleotide sequence ID" value="XM_029264305.1"/>
</dbReference>
<dbReference type="SMART" id="SM00369">
    <property type="entry name" value="LRR_TYP"/>
    <property type="match status" value="12"/>
</dbReference>
<keyword evidence="5 11" id="KW-0812">Transmembrane</keyword>
<organism evidence="14 15">
    <name type="scientific">Elaeis guineensis var. tenera</name>
    <name type="common">Oil palm</name>
    <dbReference type="NCBI Taxonomy" id="51953"/>
    <lineage>
        <taxon>Eukaryota</taxon>
        <taxon>Viridiplantae</taxon>
        <taxon>Streptophyta</taxon>
        <taxon>Embryophyta</taxon>
        <taxon>Tracheophyta</taxon>
        <taxon>Spermatophyta</taxon>
        <taxon>Magnoliopsida</taxon>
        <taxon>Liliopsida</taxon>
        <taxon>Arecaceae</taxon>
        <taxon>Arecoideae</taxon>
        <taxon>Cocoseae</taxon>
        <taxon>Elaeidinae</taxon>
        <taxon>Elaeis</taxon>
    </lineage>
</organism>
<proteinExistence type="inferred from homology"/>
<keyword evidence="4" id="KW-0433">Leucine-rich repeat</keyword>
<sequence length="1098" mass="122633">MHPIVVYPLHFNFFNLVSGLSLMASGGCNRRSLTIKRVMLIGFLLCVGAIPFCLCLGSEGISKVGGSCIENERRALLAIKADIYDPHERLTSWMGPDCCQWRGVGCDNSSGHVVKLKLRFLGPTSKVNPSISSLIHLRHLDLSMNSFSGAPIPEFIGSLMHLKYLNLSNSGFGGPIPRQIGNLSNLHSLDLGTKMYGSYALQADDLQWLSRIPSLQYLDLSSVNLSMASNWLHEINMHSSLLVLKLSNTGLPDIPSTLQHVNFTSFTMLDLSSNYFQSATIPDWLLNISSLVQLDLSSCNFHGRLSIAVDMLGNLNRLKYLDLSENQITGDSTQSLWNNEHMEFLDLSYNQITGLTAEMLGNLSQLRYLALMDNKISGEIPENLGNISHLVHLELSNNRIGGEMPKSIGNLARLQFLRLFYNNITGQIPESMSMLCSLQVLDLSYNRIGGEITSLMQGFSKCINNKLDGRSFSGLDFIAMSNNNFSGTIPKSLGQLSALTYLDLSWNSFTGYLTEVHFSNLTRLDVLDLSYNSFKMNLSDGWIPPFSADFIYMCSCRMGPKFPAWLRTQTKLNGLCLSEAGISDKIPSWLWYKDMNYLNVSHNCMEGRIPSSLRSRTYGSLDLRSNCLSGPIPNVNADLIILSNNSFSGPISLNIFENAGPRVLSLSHNHINGSIPHFLYNWTSLEVLDLSHNELSGRFPDCGICNLTSLVVLDLSDNKLFGGFPDCWSKSQRGILKVPKSNRVKDTSSIVAYPMELQSLHVRNNSLSGEFPSFLRLCKQLVILDLGENRFSGNIPTWIGESLPSLRVLRLRSNFFDGNIPTQISSLSFLQVLDLACNNFSGNLPSSFGNFTAMAELQEGRKPILSDNNMASYYYQESVLISAKGLDLDYTTVLLLVTSIDLSQNNLFGEIPNEVTNLHGLRFLNLSRNHFIGKIPQNIGDMRQLESLDLSMNDLCGQIPQTMLALNYLSKLNLSYNNLSGRIPSGYQFLTFDDPSIYIGNHNLCGQPLLDCPTREPPHQEEEEVDEDDYDMIWIYASSALGFVMGFWGFVALVMIKKNIRISYLQFIDRICDWVYTELAIKFTKLKSLIGKSSHKRS</sequence>
<feature type="transmembrane region" description="Helical" evidence="11">
    <location>
        <begin position="38"/>
        <end position="61"/>
    </location>
</feature>
<evidence type="ECO:0000313" key="14">
    <source>
        <dbReference type="Proteomes" id="UP000504607"/>
    </source>
</evidence>
<evidence type="ECO:0000256" key="10">
    <source>
        <dbReference type="ARBA" id="ARBA00023180"/>
    </source>
</evidence>
<dbReference type="Pfam" id="PF00560">
    <property type="entry name" value="LRR_1"/>
    <property type="match status" value="9"/>
</dbReference>
<keyword evidence="8 11" id="KW-1133">Transmembrane helix</keyword>
<dbReference type="SMART" id="SM00365">
    <property type="entry name" value="LRR_SD22"/>
    <property type="match status" value="6"/>
</dbReference>
<reference evidence="15" key="1">
    <citation type="submission" date="2025-08" db="UniProtKB">
        <authorList>
            <consortium name="RefSeq"/>
        </authorList>
    </citation>
    <scope>IDENTIFICATION</scope>
</reference>
<keyword evidence="10" id="KW-0325">Glycoprotein</keyword>
<dbReference type="InterPro" id="IPR001611">
    <property type="entry name" value="Leu-rich_rpt"/>
</dbReference>
<dbReference type="InterPro" id="IPR003591">
    <property type="entry name" value="Leu-rich_rpt_typical-subtyp"/>
</dbReference>
<feature type="transmembrane region" description="Helical" evidence="11">
    <location>
        <begin position="1033"/>
        <end position="1056"/>
    </location>
</feature>
<dbReference type="AlphaFoldDB" id="A0A8N4F2W2"/>
<keyword evidence="7" id="KW-0677">Repeat</keyword>
<dbReference type="PANTHER" id="PTHR48063">
    <property type="entry name" value="LRR RECEPTOR-LIKE KINASE"/>
    <property type="match status" value="1"/>
</dbReference>
<evidence type="ECO:0000259" key="13">
    <source>
        <dbReference type="Pfam" id="PF23598"/>
    </source>
</evidence>
<evidence type="ECO:0000256" key="5">
    <source>
        <dbReference type="ARBA" id="ARBA00022692"/>
    </source>
</evidence>
<dbReference type="SUPFAM" id="SSF52058">
    <property type="entry name" value="L domain-like"/>
    <property type="match status" value="2"/>
</dbReference>
<evidence type="ECO:0000256" key="2">
    <source>
        <dbReference type="ARBA" id="ARBA00009592"/>
    </source>
</evidence>
<dbReference type="Pfam" id="PF23598">
    <property type="entry name" value="LRR_14"/>
    <property type="match status" value="1"/>
</dbReference>
<dbReference type="Pfam" id="PF08263">
    <property type="entry name" value="LRRNT_2"/>
    <property type="match status" value="1"/>
</dbReference>
<dbReference type="Proteomes" id="UP000504607">
    <property type="component" value="Chromosome 4"/>
</dbReference>
<evidence type="ECO:0000256" key="8">
    <source>
        <dbReference type="ARBA" id="ARBA00022989"/>
    </source>
</evidence>
<comment type="similarity">
    <text evidence="2">Belongs to the RLP family.</text>
</comment>
<comment type="subcellular location">
    <subcellularLocation>
        <location evidence="1">Cell membrane</location>
        <topology evidence="1">Single-pass type I membrane protein</topology>
    </subcellularLocation>
</comment>
<evidence type="ECO:0000256" key="7">
    <source>
        <dbReference type="ARBA" id="ARBA00022737"/>
    </source>
</evidence>
<evidence type="ECO:0000256" key="1">
    <source>
        <dbReference type="ARBA" id="ARBA00004251"/>
    </source>
</evidence>
<keyword evidence="6" id="KW-0732">Signal</keyword>
<evidence type="ECO:0000256" key="4">
    <source>
        <dbReference type="ARBA" id="ARBA00022614"/>
    </source>
</evidence>
<dbReference type="InterPro" id="IPR013210">
    <property type="entry name" value="LRR_N_plant-typ"/>
</dbReference>
<evidence type="ECO:0000256" key="11">
    <source>
        <dbReference type="SAM" id="Phobius"/>
    </source>
</evidence>
<dbReference type="Pfam" id="PF13855">
    <property type="entry name" value="LRR_8"/>
    <property type="match status" value="1"/>
</dbReference>
<feature type="domain" description="Disease resistance R13L4/SHOC-2-like LRR" evidence="13">
    <location>
        <begin position="334"/>
        <end position="444"/>
    </location>
</feature>
<evidence type="ECO:0000256" key="3">
    <source>
        <dbReference type="ARBA" id="ARBA00022475"/>
    </source>
</evidence>
<evidence type="ECO:0000259" key="12">
    <source>
        <dbReference type="Pfam" id="PF08263"/>
    </source>
</evidence>
<keyword evidence="9 11" id="KW-0472">Membrane</keyword>
<feature type="transmembrane region" description="Helical" evidence="11">
    <location>
        <begin position="6"/>
        <end position="26"/>
    </location>
</feature>
<dbReference type="GO" id="GO:0005886">
    <property type="term" value="C:plasma membrane"/>
    <property type="evidence" value="ECO:0007669"/>
    <property type="project" value="UniProtKB-SubCell"/>
</dbReference>
<evidence type="ECO:0000256" key="6">
    <source>
        <dbReference type="ARBA" id="ARBA00022729"/>
    </source>
</evidence>
<dbReference type="Gene3D" id="3.80.10.10">
    <property type="entry name" value="Ribonuclease Inhibitor"/>
    <property type="match status" value="7"/>
</dbReference>
<protein>
    <submittedName>
        <fullName evidence="15">Receptor-like protein EIX2</fullName>
    </submittedName>
</protein>
<dbReference type="FunFam" id="3.80.10.10:FF:000095">
    <property type="entry name" value="LRR receptor-like serine/threonine-protein kinase GSO1"/>
    <property type="match status" value="3"/>
</dbReference>
<dbReference type="FunFam" id="3.80.10.10:FF:000129">
    <property type="entry name" value="Leucine-rich repeat receptor-like kinase"/>
    <property type="match status" value="1"/>
</dbReference>
<dbReference type="Pfam" id="PF13516">
    <property type="entry name" value="LRR_6"/>
    <property type="match status" value="1"/>
</dbReference>
<keyword evidence="14" id="KW-1185">Reference proteome</keyword>
<dbReference type="InterPro" id="IPR046956">
    <property type="entry name" value="RLP23-like"/>
</dbReference>
<dbReference type="PANTHER" id="PTHR48063:SF112">
    <property type="entry name" value="RECEPTOR LIKE PROTEIN 30-LIKE"/>
    <property type="match status" value="1"/>
</dbReference>
<dbReference type="InterPro" id="IPR032675">
    <property type="entry name" value="LRR_dom_sf"/>
</dbReference>